<accession>A0A834HPM0</accession>
<evidence type="ECO:0000313" key="2">
    <source>
        <dbReference type="Proteomes" id="UP000626092"/>
    </source>
</evidence>
<gene>
    <name evidence="1" type="ORF">RHSIM_Rhsim02G0005000</name>
</gene>
<dbReference type="Proteomes" id="UP000626092">
    <property type="component" value="Unassembled WGS sequence"/>
</dbReference>
<comment type="caution">
    <text evidence="1">The sequence shown here is derived from an EMBL/GenBank/DDBJ whole genome shotgun (WGS) entry which is preliminary data.</text>
</comment>
<dbReference type="AlphaFoldDB" id="A0A834HPM0"/>
<keyword evidence="2" id="KW-1185">Reference proteome</keyword>
<evidence type="ECO:0000313" key="1">
    <source>
        <dbReference type="EMBL" id="KAF7151916.1"/>
    </source>
</evidence>
<organism evidence="1 2">
    <name type="scientific">Rhododendron simsii</name>
    <name type="common">Sims's rhododendron</name>
    <dbReference type="NCBI Taxonomy" id="118357"/>
    <lineage>
        <taxon>Eukaryota</taxon>
        <taxon>Viridiplantae</taxon>
        <taxon>Streptophyta</taxon>
        <taxon>Embryophyta</taxon>
        <taxon>Tracheophyta</taxon>
        <taxon>Spermatophyta</taxon>
        <taxon>Magnoliopsida</taxon>
        <taxon>eudicotyledons</taxon>
        <taxon>Gunneridae</taxon>
        <taxon>Pentapetalae</taxon>
        <taxon>asterids</taxon>
        <taxon>Ericales</taxon>
        <taxon>Ericaceae</taxon>
        <taxon>Ericoideae</taxon>
        <taxon>Rhodoreae</taxon>
        <taxon>Rhododendron</taxon>
    </lineage>
</organism>
<proteinExistence type="predicted"/>
<name>A0A834HPM0_RHOSS</name>
<dbReference type="EMBL" id="WJXA01000002">
    <property type="protein sequence ID" value="KAF7151916.1"/>
    <property type="molecule type" value="Genomic_DNA"/>
</dbReference>
<protein>
    <submittedName>
        <fullName evidence="1">Uncharacterized protein</fullName>
    </submittedName>
</protein>
<sequence length="84" mass="9424">MRWFLCRPTVVVGWVVGVKPFENDVTETLGTMSNTLVKILVDVEEIKKAGKAVTDDVATNRRAASGGKTFVLWLLLWKTFLRVT</sequence>
<reference evidence="1" key="1">
    <citation type="submission" date="2019-11" db="EMBL/GenBank/DDBJ databases">
        <authorList>
            <person name="Liu Y."/>
            <person name="Hou J."/>
            <person name="Li T.-Q."/>
            <person name="Guan C.-H."/>
            <person name="Wu X."/>
            <person name="Wu H.-Z."/>
            <person name="Ling F."/>
            <person name="Zhang R."/>
            <person name="Shi X.-G."/>
            <person name="Ren J.-P."/>
            <person name="Chen E.-F."/>
            <person name="Sun J.-M."/>
        </authorList>
    </citation>
    <scope>NUCLEOTIDE SEQUENCE</scope>
    <source>
        <strain evidence="1">Adult_tree_wgs_1</strain>
        <tissue evidence="1">Leaves</tissue>
    </source>
</reference>